<dbReference type="Gramene" id="OMP12006">
    <property type="protein sequence ID" value="OMP12006"/>
    <property type="gene ID" value="CCACVL1_00178"/>
</dbReference>
<sequence length="28" mass="3080">VFMSVIKHGIYSSDLHSPLLTIQLATHA</sequence>
<feature type="non-terminal residue" evidence="1">
    <location>
        <position position="1"/>
    </location>
</feature>
<dbReference type="AlphaFoldDB" id="A0A1R3KY40"/>
<accession>A0A1R3KY40</accession>
<gene>
    <name evidence="1" type="ORF">CCACVL1_00178</name>
</gene>
<evidence type="ECO:0000313" key="2">
    <source>
        <dbReference type="Proteomes" id="UP000188268"/>
    </source>
</evidence>
<comment type="caution">
    <text evidence="1">The sequence shown here is derived from an EMBL/GenBank/DDBJ whole genome shotgun (WGS) entry which is preliminary data.</text>
</comment>
<dbReference type="Proteomes" id="UP000188268">
    <property type="component" value="Unassembled WGS sequence"/>
</dbReference>
<organism evidence="1 2">
    <name type="scientific">Corchorus capsularis</name>
    <name type="common">Jute</name>
    <dbReference type="NCBI Taxonomy" id="210143"/>
    <lineage>
        <taxon>Eukaryota</taxon>
        <taxon>Viridiplantae</taxon>
        <taxon>Streptophyta</taxon>
        <taxon>Embryophyta</taxon>
        <taxon>Tracheophyta</taxon>
        <taxon>Spermatophyta</taxon>
        <taxon>Magnoliopsida</taxon>
        <taxon>eudicotyledons</taxon>
        <taxon>Gunneridae</taxon>
        <taxon>Pentapetalae</taxon>
        <taxon>rosids</taxon>
        <taxon>malvids</taxon>
        <taxon>Malvales</taxon>
        <taxon>Malvaceae</taxon>
        <taxon>Grewioideae</taxon>
        <taxon>Apeibeae</taxon>
        <taxon>Corchorus</taxon>
    </lineage>
</organism>
<evidence type="ECO:0000313" key="1">
    <source>
        <dbReference type="EMBL" id="OMP12006.1"/>
    </source>
</evidence>
<name>A0A1R3KY40_COCAP</name>
<protein>
    <submittedName>
        <fullName evidence="1">Uncharacterized protein</fullName>
    </submittedName>
</protein>
<reference evidence="1 2" key="1">
    <citation type="submission" date="2013-09" db="EMBL/GenBank/DDBJ databases">
        <title>Corchorus capsularis genome sequencing.</title>
        <authorList>
            <person name="Alam M."/>
            <person name="Haque M.S."/>
            <person name="Islam M.S."/>
            <person name="Emdad E.M."/>
            <person name="Islam M.M."/>
            <person name="Ahmed B."/>
            <person name="Halim A."/>
            <person name="Hossen Q.M.M."/>
            <person name="Hossain M.Z."/>
            <person name="Ahmed R."/>
            <person name="Khan M.M."/>
            <person name="Islam R."/>
            <person name="Rashid M.M."/>
            <person name="Khan S.A."/>
            <person name="Rahman M.S."/>
            <person name="Alam M."/>
        </authorList>
    </citation>
    <scope>NUCLEOTIDE SEQUENCE [LARGE SCALE GENOMIC DNA]</scope>
    <source>
        <strain evidence="2">cv. CVL-1</strain>
        <tissue evidence="1">Whole seedling</tissue>
    </source>
</reference>
<proteinExistence type="predicted"/>
<keyword evidence="2" id="KW-1185">Reference proteome</keyword>
<dbReference type="EMBL" id="AWWV01000582">
    <property type="protein sequence ID" value="OMP12006.1"/>
    <property type="molecule type" value="Genomic_DNA"/>
</dbReference>